<keyword evidence="2" id="KW-0732">Signal</keyword>
<name>A0A939HKI8_9PROT</name>
<sequence>MMLFSRPRHFCLAAVLMLPTLLCGCADDDQPKQFAPLRYDYLNQINLNVSSLSISDKTVAQPVEGDIGYKAPTPPVVAVRQMAEDRLAAKGTVGVATKARFVIEQASILHEPGGTLAGKVAVHLDIINPGGQRIAFAGAQATQTLHPDPSGNVESAANLYELTKDMMQTLNVEFEYEMRHSLSKWLVDAGGAPVGDAIQAQPLAGPGETTDQPGNVTGGAGNVPPVNGQAPALAPPLDNSPTVPANAPDTTVNSPAPAVAPAPASTPAPSAQDSEPNPVFPAGEDSSTPATSSKPVTKGVSPKAGFLKLPGQTTTGQ</sequence>
<reference evidence="3" key="1">
    <citation type="submission" date="2021-03" db="EMBL/GenBank/DDBJ databases">
        <title>The complete genome sequence of Acetobacter sp. TBRC 12339.</title>
        <authorList>
            <person name="Charoenyingcharoen P."/>
            <person name="Yukphan P."/>
        </authorList>
    </citation>
    <scope>NUCLEOTIDE SEQUENCE</scope>
    <source>
        <strain evidence="3">TBRC 12339</strain>
    </source>
</reference>
<accession>A0A939HKI8</accession>
<evidence type="ECO:0008006" key="5">
    <source>
        <dbReference type="Google" id="ProtNLM"/>
    </source>
</evidence>
<evidence type="ECO:0000256" key="1">
    <source>
        <dbReference type="SAM" id="MobiDB-lite"/>
    </source>
</evidence>
<organism evidence="3 4">
    <name type="scientific">Acetobacter garciniae</name>
    <dbReference type="NCBI Taxonomy" id="2817435"/>
    <lineage>
        <taxon>Bacteria</taxon>
        <taxon>Pseudomonadati</taxon>
        <taxon>Pseudomonadota</taxon>
        <taxon>Alphaproteobacteria</taxon>
        <taxon>Acetobacterales</taxon>
        <taxon>Acetobacteraceae</taxon>
        <taxon>Acetobacter</taxon>
    </lineage>
</organism>
<protein>
    <recommendedName>
        <fullName evidence="5">Lipoprotein</fullName>
    </recommendedName>
</protein>
<evidence type="ECO:0000313" key="4">
    <source>
        <dbReference type="Proteomes" id="UP000664073"/>
    </source>
</evidence>
<gene>
    <name evidence="3" type="ORF">J2D77_01020</name>
</gene>
<feature type="compositionally biased region" description="Polar residues" evidence="1">
    <location>
        <begin position="239"/>
        <end position="253"/>
    </location>
</feature>
<evidence type="ECO:0000313" key="3">
    <source>
        <dbReference type="EMBL" id="MBO1323736.1"/>
    </source>
</evidence>
<feature type="compositionally biased region" description="Polar residues" evidence="1">
    <location>
        <begin position="285"/>
        <end position="295"/>
    </location>
</feature>
<dbReference type="RefSeq" id="WP_207844234.1">
    <property type="nucleotide sequence ID" value="NZ_JAFVMH010000001.1"/>
</dbReference>
<feature type="chain" id="PRO_5037579394" description="Lipoprotein" evidence="2">
    <location>
        <begin position="27"/>
        <end position="317"/>
    </location>
</feature>
<dbReference type="EMBL" id="JAFVMH010000001">
    <property type="protein sequence ID" value="MBO1323736.1"/>
    <property type="molecule type" value="Genomic_DNA"/>
</dbReference>
<dbReference type="Proteomes" id="UP000664073">
    <property type="component" value="Unassembled WGS sequence"/>
</dbReference>
<evidence type="ECO:0000256" key="2">
    <source>
        <dbReference type="SAM" id="SignalP"/>
    </source>
</evidence>
<keyword evidence="4" id="KW-1185">Reference proteome</keyword>
<dbReference type="PROSITE" id="PS51257">
    <property type="entry name" value="PROKAR_LIPOPROTEIN"/>
    <property type="match status" value="1"/>
</dbReference>
<feature type="signal peptide" evidence="2">
    <location>
        <begin position="1"/>
        <end position="26"/>
    </location>
</feature>
<comment type="caution">
    <text evidence="3">The sequence shown here is derived from an EMBL/GenBank/DDBJ whole genome shotgun (WGS) entry which is preliminary data.</text>
</comment>
<dbReference type="AlphaFoldDB" id="A0A939HKI8"/>
<proteinExistence type="predicted"/>
<feature type="region of interest" description="Disordered" evidence="1">
    <location>
        <begin position="197"/>
        <end position="317"/>
    </location>
</feature>